<sequence length="151" mass="17345">MGIIKNFIDELAKHKMLVYFVMLWGVWLFLWTVYGFIEWGFDTDLLGILDLFFHLSELFAGLLLVIIGIKLMNTTFLEGIKNEQLLIYFLLLWAGSFFFGGLYTIIDYGPVMFDYGEYLIAFLSGLAGLFAGVTLGLFSWKMFNKPAQETT</sequence>
<feature type="transmembrane region" description="Helical" evidence="1">
    <location>
        <begin position="52"/>
        <end position="73"/>
    </location>
</feature>
<dbReference type="AlphaFoldDB" id="A0A0M0BYW9"/>
<dbReference type="Proteomes" id="UP000037237">
    <property type="component" value="Unassembled WGS sequence"/>
</dbReference>
<proteinExistence type="predicted"/>
<dbReference type="EMBL" id="LFWU01000025">
    <property type="protein sequence ID" value="KON33639.1"/>
    <property type="molecule type" value="Genomic_DNA"/>
</dbReference>
<gene>
    <name evidence="2" type="ORF">AC477_01355</name>
</gene>
<feature type="transmembrane region" description="Helical" evidence="1">
    <location>
        <begin position="85"/>
        <end position="106"/>
    </location>
</feature>
<name>A0A0M0BYW9_9ARCH</name>
<feature type="transmembrane region" description="Helical" evidence="1">
    <location>
        <begin position="118"/>
        <end position="138"/>
    </location>
</feature>
<reference evidence="2 3" key="1">
    <citation type="submission" date="2015-06" db="EMBL/GenBank/DDBJ databases">
        <title>New insights into the roles of widespread benthic archaea in carbon and nitrogen cycling.</title>
        <authorList>
            <person name="Lazar C.S."/>
            <person name="Baker B.J."/>
            <person name="Seitz K.W."/>
            <person name="Hyde A.S."/>
            <person name="Dick G.J."/>
            <person name="Hinrichs K.-U."/>
            <person name="Teske A.P."/>
        </authorList>
    </citation>
    <scope>NUCLEOTIDE SEQUENCE [LARGE SCALE GENOMIC DNA]</scope>
    <source>
        <strain evidence="2">SG8-32-1</strain>
    </source>
</reference>
<evidence type="ECO:0000313" key="2">
    <source>
        <dbReference type="EMBL" id="KON33639.1"/>
    </source>
</evidence>
<accession>A0A0M0BYW9</accession>
<evidence type="ECO:0000256" key="1">
    <source>
        <dbReference type="SAM" id="Phobius"/>
    </source>
</evidence>
<feature type="transmembrane region" description="Helical" evidence="1">
    <location>
        <begin position="16"/>
        <end position="37"/>
    </location>
</feature>
<comment type="caution">
    <text evidence="2">The sequence shown here is derived from an EMBL/GenBank/DDBJ whole genome shotgun (WGS) entry which is preliminary data.</text>
</comment>
<keyword evidence="1" id="KW-0472">Membrane</keyword>
<evidence type="ECO:0000313" key="3">
    <source>
        <dbReference type="Proteomes" id="UP000037237"/>
    </source>
</evidence>
<organism evidence="2 3">
    <name type="scientific">miscellaneous Crenarchaeota group-1 archaeon SG8-32-1</name>
    <dbReference type="NCBI Taxonomy" id="1685124"/>
    <lineage>
        <taxon>Archaea</taxon>
        <taxon>Candidatus Bathyarchaeota</taxon>
        <taxon>MCG-1</taxon>
    </lineage>
</organism>
<keyword evidence="1" id="KW-0812">Transmembrane</keyword>
<keyword evidence="1" id="KW-1133">Transmembrane helix</keyword>
<protein>
    <submittedName>
        <fullName evidence="2">Uncharacterized protein</fullName>
    </submittedName>
</protein>